<name>A0A0L6UUM5_9BASI</name>
<keyword evidence="2" id="KW-1185">Reference proteome</keyword>
<dbReference type="OrthoDB" id="2507498at2759"/>
<dbReference type="VEuPathDB" id="FungiDB:VP01_3903g5"/>
<comment type="caution">
    <text evidence="1">The sequence shown here is derived from an EMBL/GenBank/DDBJ whole genome shotgun (WGS) entry which is preliminary data.</text>
</comment>
<reference evidence="1 2" key="1">
    <citation type="submission" date="2015-08" db="EMBL/GenBank/DDBJ databases">
        <title>Next Generation Sequencing and Analysis of the Genome of Puccinia sorghi L Schw, the Causal Agent of Maize Common Rust.</title>
        <authorList>
            <person name="Rochi L."/>
            <person name="Burguener G."/>
            <person name="Darino M."/>
            <person name="Turjanski A."/>
            <person name="Kreff E."/>
            <person name="Dieguez M.J."/>
            <person name="Sacco F."/>
        </authorList>
    </citation>
    <scope>NUCLEOTIDE SEQUENCE [LARGE SCALE GENOMIC DNA]</scope>
    <source>
        <strain evidence="1 2">RO10H11247</strain>
    </source>
</reference>
<dbReference type="AlphaFoldDB" id="A0A0L6UUM5"/>
<dbReference type="EMBL" id="LAVV01008950">
    <property type="protein sequence ID" value="KNZ51565.1"/>
    <property type="molecule type" value="Genomic_DNA"/>
</dbReference>
<protein>
    <submittedName>
        <fullName evidence="1">Uncharacterized protein</fullName>
    </submittedName>
</protein>
<evidence type="ECO:0000313" key="2">
    <source>
        <dbReference type="Proteomes" id="UP000037035"/>
    </source>
</evidence>
<feature type="non-terminal residue" evidence="1">
    <location>
        <position position="150"/>
    </location>
</feature>
<accession>A0A0L6UUM5</accession>
<sequence length="150" mass="16390">MSIEYEDNAPCYDPNNLSDHQASALLICCFTTYASQALNKIDAIANSIGYLSVAITANSICALPGMRSRQNKGKGKMTVTSTSRNNGMIEGNQFALPILARHPADTAQTLSIMRRMMSKVSVKSFGPKFTQPFDSPDNEHLLDLAVKIFI</sequence>
<organism evidence="1 2">
    <name type="scientific">Puccinia sorghi</name>
    <dbReference type="NCBI Taxonomy" id="27349"/>
    <lineage>
        <taxon>Eukaryota</taxon>
        <taxon>Fungi</taxon>
        <taxon>Dikarya</taxon>
        <taxon>Basidiomycota</taxon>
        <taxon>Pucciniomycotina</taxon>
        <taxon>Pucciniomycetes</taxon>
        <taxon>Pucciniales</taxon>
        <taxon>Pucciniaceae</taxon>
        <taxon>Puccinia</taxon>
    </lineage>
</organism>
<dbReference type="STRING" id="27349.A0A0L6UUM5"/>
<evidence type="ECO:0000313" key="1">
    <source>
        <dbReference type="EMBL" id="KNZ51565.1"/>
    </source>
</evidence>
<proteinExistence type="predicted"/>
<dbReference type="Proteomes" id="UP000037035">
    <property type="component" value="Unassembled WGS sequence"/>
</dbReference>
<gene>
    <name evidence="1" type="ORF">VP01_3903g5</name>
</gene>